<protein>
    <submittedName>
        <fullName evidence="4">Periplasmic chaperone for outer membrane proteins Skp</fullName>
    </submittedName>
</protein>
<dbReference type="EMBL" id="FWZT01000003">
    <property type="protein sequence ID" value="SME99599.1"/>
    <property type="molecule type" value="Genomic_DNA"/>
</dbReference>
<dbReference type="InterPro" id="IPR024930">
    <property type="entry name" value="Skp_dom_sf"/>
</dbReference>
<evidence type="ECO:0000256" key="2">
    <source>
        <dbReference type="ARBA" id="ARBA00022729"/>
    </source>
</evidence>
<reference evidence="5" key="1">
    <citation type="submission" date="2017-04" db="EMBL/GenBank/DDBJ databases">
        <authorList>
            <person name="Varghese N."/>
            <person name="Submissions S."/>
        </authorList>
    </citation>
    <scope>NUCLEOTIDE SEQUENCE [LARGE SCALE GENOMIC DNA]</scope>
    <source>
        <strain evidence="5">RKEM611</strain>
    </source>
</reference>
<evidence type="ECO:0000313" key="4">
    <source>
        <dbReference type="EMBL" id="SME99599.1"/>
    </source>
</evidence>
<evidence type="ECO:0000256" key="3">
    <source>
        <dbReference type="SAM" id="Coils"/>
    </source>
</evidence>
<feature type="coiled-coil region" evidence="3">
    <location>
        <begin position="45"/>
        <end position="90"/>
    </location>
</feature>
<accession>A0A1Y6BG16</accession>
<dbReference type="RefSeq" id="WP_132316359.1">
    <property type="nucleotide sequence ID" value="NZ_FWZT01000003.1"/>
</dbReference>
<proteinExistence type="inferred from homology"/>
<organism evidence="4 5">
    <name type="scientific">Pseudobacteriovorax antillogorgiicola</name>
    <dbReference type="NCBI Taxonomy" id="1513793"/>
    <lineage>
        <taxon>Bacteria</taxon>
        <taxon>Pseudomonadati</taxon>
        <taxon>Bdellovibrionota</taxon>
        <taxon>Oligoflexia</taxon>
        <taxon>Oligoflexales</taxon>
        <taxon>Pseudobacteriovoracaceae</taxon>
        <taxon>Pseudobacteriovorax</taxon>
    </lineage>
</organism>
<dbReference type="PANTHER" id="PTHR35089:SF1">
    <property type="entry name" value="CHAPERONE PROTEIN SKP"/>
    <property type="match status" value="1"/>
</dbReference>
<keyword evidence="5" id="KW-1185">Reference proteome</keyword>
<dbReference type="AlphaFoldDB" id="A0A1Y6BG16"/>
<dbReference type="STRING" id="1513793.SAMN06296036_10311"/>
<gene>
    <name evidence="4" type="ORF">SAMN06296036_10311</name>
</gene>
<sequence>MKVAKIMESVWVGRLAVLLTIALGATNGVSVANSPKSARYAVVDMQAVILNVEEGKKARADLEKEIKAKEKELLGRKQELDKMNKDWQEQSPLLSEEARKKKQMEFQQKFMALRNDEMQFQQEIKRKEQMATQKIAVSVSRFVNDLAKSRGYEMVFEANSAGLLYLKDPVDLTKEVVEKFGKASNKSKSAKK</sequence>
<evidence type="ECO:0000256" key="1">
    <source>
        <dbReference type="ARBA" id="ARBA00009091"/>
    </source>
</evidence>
<comment type="similarity">
    <text evidence="1">Belongs to the Skp family.</text>
</comment>
<dbReference type="OrthoDB" id="5767587at2"/>
<dbReference type="PANTHER" id="PTHR35089">
    <property type="entry name" value="CHAPERONE PROTEIN SKP"/>
    <property type="match status" value="1"/>
</dbReference>
<dbReference type="Pfam" id="PF03938">
    <property type="entry name" value="OmpH"/>
    <property type="match status" value="1"/>
</dbReference>
<dbReference type="InterPro" id="IPR005632">
    <property type="entry name" value="Chaperone_Skp"/>
</dbReference>
<dbReference type="SMART" id="SM00935">
    <property type="entry name" value="OmpH"/>
    <property type="match status" value="1"/>
</dbReference>
<keyword evidence="3" id="KW-0175">Coiled coil</keyword>
<keyword evidence="2" id="KW-0732">Signal</keyword>
<dbReference type="Gene3D" id="3.30.910.20">
    <property type="entry name" value="Skp domain"/>
    <property type="match status" value="1"/>
</dbReference>
<dbReference type="Proteomes" id="UP000192907">
    <property type="component" value="Unassembled WGS sequence"/>
</dbReference>
<dbReference type="GO" id="GO:0050821">
    <property type="term" value="P:protein stabilization"/>
    <property type="evidence" value="ECO:0007669"/>
    <property type="project" value="TreeGrafter"/>
</dbReference>
<name>A0A1Y6BG16_9BACT</name>
<dbReference type="SUPFAM" id="SSF111384">
    <property type="entry name" value="OmpH-like"/>
    <property type="match status" value="1"/>
</dbReference>
<evidence type="ECO:0000313" key="5">
    <source>
        <dbReference type="Proteomes" id="UP000192907"/>
    </source>
</evidence>
<dbReference type="GO" id="GO:0005829">
    <property type="term" value="C:cytosol"/>
    <property type="evidence" value="ECO:0007669"/>
    <property type="project" value="TreeGrafter"/>
</dbReference>
<dbReference type="GO" id="GO:0051082">
    <property type="term" value="F:unfolded protein binding"/>
    <property type="evidence" value="ECO:0007669"/>
    <property type="project" value="InterPro"/>
</dbReference>